<feature type="compositionally biased region" description="Gly residues" evidence="1">
    <location>
        <begin position="144"/>
        <end position="157"/>
    </location>
</feature>
<feature type="compositionally biased region" description="Gly residues" evidence="1">
    <location>
        <begin position="165"/>
        <end position="175"/>
    </location>
</feature>
<organism evidence="2 3">
    <name type="scientific">Collybiopsis luxurians FD-317 M1</name>
    <dbReference type="NCBI Taxonomy" id="944289"/>
    <lineage>
        <taxon>Eukaryota</taxon>
        <taxon>Fungi</taxon>
        <taxon>Dikarya</taxon>
        <taxon>Basidiomycota</taxon>
        <taxon>Agaricomycotina</taxon>
        <taxon>Agaricomycetes</taxon>
        <taxon>Agaricomycetidae</taxon>
        <taxon>Agaricales</taxon>
        <taxon>Marasmiineae</taxon>
        <taxon>Omphalotaceae</taxon>
        <taxon>Collybiopsis</taxon>
        <taxon>Collybiopsis luxurians</taxon>
    </lineage>
</organism>
<protein>
    <submittedName>
        <fullName evidence="2">Uncharacterized protein</fullName>
    </submittedName>
</protein>
<accession>A0A0D0BUP6</accession>
<proteinExistence type="predicted"/>
<dbReference type="EMBL" id="KN834780">
    <property type="protein sequence ID" value="KIK59221.1"/>
    <property type="molecule type" value="Genomic_DNA"/>
</dbReference>
<evidence type="ECO:0000313" key="2">
    <source>
        <dbReference type="EMBL" id="KIK59221.1"/>
    </source>
</evidence>
<dbReference type="AlphaFoldDB" id="A0A0D0BUP6"/>
<name>A0A0D0BUP6_9AGAR</name>
<feature type="compositionally biased region" description="Basic and acidic residues" evidence="1">
    <location>
        <begin position="196"/>
        <end position="219"/>
    </location>
</feature>
<evidence type="ECO:0000313" key="3">
    <source>
        <dbReference type="Proteomes" id="UP000053593"/>
    </source>
</evidence>
<evidence type="ECO:0000256" key="1">
    <source>
        <dbReference type="SAM" id="MobiDB-lite"/>
    </source>
</evidence>
<reference evidence="2 3" key="1">
    <citation type="submission" date="2014-04" db="EMBL/GenBank/DDBJ databases">
        <title>Evolutionary Origins and Diversification of the Mycorrhizal Mutualists.</title>
        <authorList>
            <consortium name="DOE Joint Genome Institute"/>
            <consortium name="Mycorrhizal Genomics Consortium"/>
            <person name="Kohler A."/>
            <person name="Kuo A."/>
            <person name="Nagy L.G."/>
            <person name="Floudas D."/>
            <person name="Copeland A."/>
            <person name="Barry K.W."/>
            <person name="Cichocki N."/>
            <person name="Veneault-Fourrey C."/>
            <person name="LaButti K."/>
            <person name="Lindquist E.A."/>
            <person name="Lipzen A."/>
            <person name="Lundell T."/>
            <person name="Morin E."/>
            <person name="Murat C."/>
            <person name="Riley R."/>
            <person name="Ohm R."/>
            <person name="Sun H."/>
            <person name="Tunlid A."/>
            <person name="Henrissat B."/>
            <person name="Grigoriev I.V."/>
            <person name="Hibbett D.S."/>
            <person name="Martin F."/>
        </authorList>
    </citation>
    <scope>NUCLEOTIDE SEQUENCE [LARGE SCALE GENOMIC DNA]</scope>
    <source>
        <strain evidence="2 3">FD-317 M1</strain>
    </source>
</reference>
<feature type="region of interest" description="Disordered" evidence="1">
    <location>
        <begin position="58"/>
        <end position="261"/>
    </location>
</feature>
<feature type="compositionally biased region" description="Low complexity" evidence="1">
    <location>
        <begin position="131"/>
        <end position="143"/>
    </location>
</feature>
<keyword evidence="3" id="KW-1185">Reference proteome</keyword>
<dbReference type="Proteomes" id="UP000053593">
    <property type="component" value="Unassembled WGS sequence"/>
</dbReference>
<dbReference type="HOGENOM" id="CLU_020997_0_0_1"/>
<sequence>MAEQHHIHIYSETWVTEEGTLEPVIKLNGPRNAVVITFADNLVKQCRFKVLLEFQDPQSNEDMDEGNRGKTTGGNVVGDEIELGGNGAGSGNINESGNQGGNGNENWDRGEEGNKNGNGSRGGGGSGSGSRSGNWSGGRNASGSNGGWGESRGGGESGSRFRNGTGNGEWGGSGTENGEWDGSGSEGRGQSGNESENWRGSRSDRGEGRNGRGNRDRGTRIGRNRSGSGVGIESENGNWDGSGGGSGDKSENGGGESGSSDMPYTQTGINWCFHSDLADLQAIWAFYTRLRVMLKFILLQFQKQATGAQFGHFTQDYKGMCTVKMKEDGKYWKLQTGIVYAWVNENANSLDVQSSHAHIKAARQIQNGYNLGLTVAAGQAPSAAITGGISHNKTTQTFRPFYTISAAARNEHRSRGQALQVKRSDTSGILTGDPELALELTVDSAKDQVVSLNIETYWRLAPVKKKSNKDHKVSFKSLEALLICHQLAIPDISNLNDLPKEDLVFEGPTDGTSFQPQMVVLDSGANQNAQGAGPAGYRVFAGAQTQPHSLRSWSAIFGLKKKKKILAMDMVLFRHENGKTTMEEARHSWQNMPDPKLLLSQK</sequence>
<feature type="compositionally biased region" description="Gly residues" evidence="1">
    <location>
        <begin position="240"/>
        <end position="257"/>
    </location>
</feature>
<gene>
    <name evidence="2" type="ORF">GYMLUDRAFT_1004596</name>
</gene>
<feature type="compositionally biased region" description="Gly residues" evidence="1">
    <location>
        <begin position="119"/>
        <end position="130"/>
    </location>
</feature>